<evidence type="ECO:0000256" key="12">
    <source>
        <dbReference type="ARBA" id="ARBA00023239"/>
    </source>
</evidence>
<feature type="domain" description="YjeF C-terminal" evidence="20">
    <location>
        <begin position="222"/>
        <end position="485"/>
    </location>
</feature>
<keyword evidence="9 18" id="KW-0630">Potassium</keyword>
<feature type="binding site" evidence="17">
    <location>
        <position position="426"/>
    </location>
    <ligand>
        <name>AMP</name>
        <dbReference type="ChEBI" id="CHEBI:456215"/>
    </ligand>
</feature>
<dbReference type="EC" id="4.2.1.136" evidence="19"/>
<feature type="binding site" evidence="18">
    <location>
        <position position="123"/>
    </location>
    <ligand>
        <name>K(+)</name>
        <dbReference type="ChEBI" id="CHEBI:29103"/>
    </ligand>
</feature>
<evidence type="ECO:0000256" key="6">
    <source>
        <dbReference type="ARBA" id="ARBA00022741"/>
    </source>
</evidence>
<evidence type="ECO:0000256" key="4">
    <source>
        <dbReference type="ARBA" id="ARBA00009524"/>
    </source>
</evidence>
<dbReference type="NCBIfam" id="TIGR00196">
    <property type="entry name" value="yjeF_cterm"/>
    <property type="match status" value="1"/>
</dbReference>
<comment type="subunit">
    <text evidence="17">Homotetramer.</text>
</comment>
<keyword evidence="12 17" id="KW-0456">Lyase</keyword>
<evidence type="ECO:0000259" key="21">
    <source>
        <dbReference type="PROSITE" id="PS51385"/>
    </source>
</evidence>
<dbReference type="InterPro" id="IPR029056">
    <property type="entry name" value="Ribokinase-like"/>
</dbReference>
<dbReference type="InterPro" id="IPR030677">
    <property type="entry name" value="Nnr"/>
</dbReference>
<evidence type="ECO:0000256" key="9">
    <source>
        <dbReference type="ARBA" id="ARBA00022958"/>
    </source>
</evidence>
<evidence type="ECO:0000256" key="17">
    <source>
        <dbReference type="HAMAP-Rule" id="MF_01965"/>
    </source>
</evidence>
<dbReference type="InterPro" id="IPR036652">
    <property type="entry name" value="YjeF_N_dom_sf"/>
</dbReference>
<dbReference type="GO" id="GO:0052855">
    <property type="term" value="F:ADP-dependent NAD(P)H-hydrate dehydratase activity"/>
    <property type="evidence" value="ECO:0007669"/>
    <property type="project" value="UniProtKB-UniRule"/>
</dbReference>
<comment type="cofactor">
    <cofactor evidence="18 19">
        <name>K(+)</name>
        <dbReference type="ChEBI" id="CHEBI:29103"/>
    </cofactor>
    <text evidence="18 19">Binds 1 potassium ion per subunit.</text>
</comment>
<feature type="binding site" evidence="18">
    <location>
        <begin position="59"/>
        <end position="63"/>
    </location>
    <ligand>
        <name>(6S)-NADPHX</name>
        <dbReference type="ChEBI" id="CHEBI:64076"/>
    </ligand>
</feature>
<protein>
    <recommendedName>
        <fullName evidence="19">Bifunctional NAD(P)H-hydrate repair enzyme</fullName>
    </recommendedName>
    <alternativeName>
        <fullName evidence="19">Nicotinamide nucleotide repair protein</fullName>
    </alternativeName>
    <domain>
        <recommendedName>
            <fullName evidence="19">ADP-dependent (S)-NAD(P)H-hydrate dehydratase</fullName>
            <ecNumber evidence="19">4.2.1.136</ecNumber>
        </recommendedName>
        <alternativeName>
            <fullName evidence="19">ADP-dependent NAD(P)HX dehydratase</fullName>
        </alternativeName>
    </domain>
    <domain>
        <recommendedName>
            <fullName evidence="19">NAD(P)H-hydrate epimerase</fullName>
            <ecNumber evidence="19">5.1.99.6</ecNumber>
        </recommendedName>
    </domain>
</protein>
<comment type="caution">
    <text evidence="22">The sequence shown here is derived from an EMBL/GenBank/DDBJ whole genome shotgun (WGS) entry which is preliminary data.</text>
</comment>
<dbReference type="InterPro" id="IPR004443">
    <property type="entry name" value="YjeF_N_dom"/>
</dbReference>
<feature type="binding site" evidence="17">
    <location>
        <position position="362"/>
    </location>
    <ligand>
        <name>(6S)-NADPHX</name>
        <dbReference type="ChEBI" id="CHEBI:64076"/>
    </ligand>
</feature>
<comment type="similarity">
    <text evidence="3 19">In the N-terminal section; belongs to the NnrE/AIBP family.</text>
</comment>
<evidence type="ECO:0000313" key="23">
    <source>
        <dbReference type="Proteomes" id="UP000294535"/>
    </source>
</evidence>
<dbReference type="GO" id="GO:0052856">
    <property type="term" value="F:NAD(P)HX epimerase activity"/>
    <property type="evidence" value="ECO:0007669"/>
    <property type="project" value="UniProtKB-UniRule"/>
</dbReference>
<name>A0A4R6T4Z6_9BACT</name>
<organism evidence="22 23">
    <name type="scientific">Algoriphagus boseongensis</name>
    <dbReference type="NCBI Taxonomy" id="1442587"/>
    <lineage>
        <taxon>Bacteria</taxon>
        <taxon>Pseudomonadati</taxon>
        <taxon>Bacteroidota</taxon>
        <taxon>Cytophagia</taxon>
        <taxon>Cytophagales</taxon>
        <taxon>Cyclobacteriaceae</taxon>
        <taxon>Algoriphagus</taxon>
    </lineage>
</organism>
<comment type="function">
    <text evidence="18">Catalyzes the epimerization of the S- and R-forms of NAD(P)HX, a damaged form of NAD(P)H that is a result of enzymatic or heat-dependent hydration. This is a prerequisite for the S-specific NAD(P)H-hydrate dehydratase to allow the repair of both epimers of NAD(P)HX.</text>
</comment>
<dbReference type="EC" id="5.1.99.6" evidence="19"/>
<dbReference type="EMBL" id="SNYF01000008">
    <property type="protein sequence ID" value="TDQ15034.1"/>
    <property type="molecule type" value="Genomic_DNA"/>
</dbReference>
<feature type="binding site" evidence="17">
    <location>
        <position position="257"/>
    </location>
    <ligand>
        <name>(6S)-NADPHX</name>
        <dbReference type="ChEBI" id="CHEBI:64076"/>
    </ligand>
</feature>
<dbReference type="PROSITE" id="PS51385">
    <property type="entry name" value="YJEF_N"/>
    <property type="match status" value="1"/>
</dbReference>
<feature type="domain" description="YjeF N-terminal" evidence="21">
    <location>
        <begin position="10"/>
        <end position="212"/>
    </location>
</feature>
<feature type="binding site" evidence="17">
    <location>
        <position position="427"/>
    </location>
    <ligand>
        <name>(6S)-NADPHX</name>
        <dbReference type="ChEBI" id="CHEBI:64076"/>
    </ligand>
</feature>
<dbReference type="CDD" id="cd01171">
    <property type="entry name" value="YXKO-related"/>
    <property type="match status" value="1"/>
</dbReference>
<evidence type="ECO:0000256" key="14">
    <source>
        <dbReference type="ARBA" id="ARBA00025153"/>
    </source>
</evidence>
<feature type="binding site" evidence="17">
    <location>
        <position position="313"/>
    </location>
    <ligand>
        <name>(6S)-NADPHX</name>
        <dbReference type="ChEBI" id="CHEBI:64076"/>
    </ligand>
</feature>
<comment type="cofactor">
    <cofactor evidence="17">
        <name>Mg(2+)</name>
        <dbReference type="ChEBI" id="CHEBI:18420"/>
    </cofactor>
</comment>
<reference evidence="22 23" key="1">
    <citation type="submission" date="2019-03" db="EMBL/GenBank/DDBJ databases">
        <title>Genomic Encyclopedia of Type Strains, Phase III (KMG-III): the genomes of soil and plant-associated and newly described type strains.</title>
        <authorList>
            <person name="Whitman W."/>
        </authorList>
    </citation>
    <scope>NUCLEOTIDE SEQUENCE [LARGE SCALE GENOMIC DNA]</scope>
    <source>
        <strain evidence="22 23">CECT 8446</strain>
    </source>
</reference>
<feature type="binding site" evidence="18">
    <location>
        <position position="156"/>
    </location>
    <ligand>
        <name>(6S)-NADPHX</name>
        <dbReference type="ChEBI" id="CHEBI:64076"/>
    </ligand>
</feature>
<keyword evidence="5 18" id="KW-0479">Metal-binding</keyword>
<evidence type="ECO:0000259" key="20">
    <source>
        <dbReference type="PROSITE" id="PS51383"/>
    </source>
</evidence>
<evidence type="ECO:0000256" key="16">
    <source>
        <dbReference type="ARBA" id="ARBA00049209"/>
    </source>
</evidence>
<keyword evidence="6 17" id="KW-0547">Nucleotide-binding</keyword>
<evidence type="ECO:0000256" key="19">
    <source>
        <dbReference type="PIRNR" id="PIRNR017184"/>
    </source>
</evidence>
<dbReference type="HAMAP" id="MF_01965">
    <property type="entry name" value="NADHX_dehydratase"/>
    <property type="match status" value="1"/>
</dbReference>
<comment type="similarity">
    <text evidence="18">Belongs to the NnrE/AIBP family.</text>
</comment>
<dbReference type="GO" id="GO:0005524">
    <property type="term" value="F:ATP binding"/>
    <property type="evidence" value="ECO:0007669"/>
    <property type="project" value="UniProtKB-UniRule"/>
</dbReference>
<dbReference type="SUPFAM" id="SSF64153">
    <property type="entry name" value="YjeF N-terminal domain-like"/>
    <property type="match status" value="1"/>
</dbReference>
<comment type="catalytic activity">
    <reaction evidence="1 18 19">
        <text>(6R)-NADHX = (6S)-NADHX</text>
        <dbReference type="Rhea" id="RHEA:32215"/>
        <dbReference type="ChEBI" id="CHEBI:64074"/>
        <dbReference type="ChEBI" id="CHEBI:64075"/>
        <dbReference type="EC" id="5.1.99.6"/>
    </reaction>
</comment>
<dbReference type="OrthoDB" id="9806925at2"/>
<sequence length="488" mass="53196">MLKIIKGSDVRHLDSLHIQRKGISSLLLMENAALGFAEWFNSQSYLGNERVAVFCGAGNNGGDGFAIARLLSKLGWKVTLFTCFEPGTLLSPDAKSNFDLVPSAVRLQSWKEFNPSSFDVLIDAYLGVGLKGELRKEAKDIIQAINSFQGQVLSVDVPSGLPSDSNCSWECVRASHTLTFAFPKLALLFPENAQFTGELVVIDIGIEDSELMEIDSDYFFLQKKDVPNYHRKFNRFAHKGDFGKILLVAGSKGKMGAAYLSAKSALRTGSGLVTCLIPESERFIIQSSLPETMVVFEDQVDYSKFDAIGVGPGLGIDSVEVLEKVLDNYSSPMVLDADALTILSKHKNLIKKVPKGSILTPHLSEFERLFGKTDSHLERLKIAKEFCLHYSLNVLIKGANSVICLVDGRQIFNSSGSRFMATAGSGDVLTGMLTSFLGQGYSPEQALICGVFQHGLAGEIAGKEKLRSTIASDILEAIPETFKQLSIS</sequence>
<gene>
    <name evidence="18" type="primary">nnrE</name>
    <name evidence="17" type="synonym">nnrD</name>
    <name evidence="22" type="ORF">DFQ04_2919</name>
</gene>
<dbReference type="PANTHER" id="PTHR12592">
    <property type="entry name" value="ATP-DEPENDENT (S)-NAD(P)H-HYDRATE DEHYDRATASE FAMILY MEMBER"/>
    <property type="match status" value="1"/>
</dbReference>
<dbReference type="NCBIfam" id="TIGR00197">
    <property type="entry name" value="yjeF_nterm"/>
    <property type="match status" value="1"/>
</dbReference>
<evidence type="ECO:0000256" key="10">
    <source>
        <dbReference type="ARBA" id="ARBA00023027"/>
    </source>
</evidence>
<dbReference type="RefSeq" id="WP_133557064.1">
    <property type="nucleotide sequence ID" value="NZ_SNYF01000008.1"/>
</dbReference>
<feature type="binding site" evidence="18">
    <location>
        <begin position="127"/>
        <end position="133"/>
    </location>
    <ligand>
        <name>(6S)-NADPHX</name>
        <dbReference type="ChEBI" id="CHEBI:64076"/>
    </ligand>
</feature>
<evidence type="ECO:0000256" key="8">
    <source>
        <dbReference type="ARBA" id="ARBA00022857"/>
    </source>
</evidence>
<accession>A0A4R6T4Z6</accession>
<comment type="catalytic activity">
    <reaction evidence="15 17 19">
        <text>(6S)-NADHX + ADP = AMP + phosphate + NADH + H(+)</text>
        <dbReference type="Rhea" id="RHEA:32223"/>
        <dbReference type="ChEBI" id="CHEBI:15378"/>
        <dbReference type="ChEBI" id="CHEBI:43474"/>
        <dbReference type="ChEBI" id="CHEBI:57945"/>
        <dbReference type="ChEBI" id="CHEBI:64074"/>
        <dbReference type="ChEBI" id="CHEBI:456215"/>
        <dbReference type="ChEBI" id="CHEBI:456216"/>
        <dbReference type="EC" id="4.2.1.136"/>
    </reaction>
</comment>
<dbReference type="Pfam" id="PF01256">
    <property type="entry name" value="Carb_kinase"/>
    <property type="match status" value="1"/>
</dbReference>
<dbReference type="InterPro" id="IPR017953">
    <property type="entry name" value="Carbohydrate_kinase_pred_CS"/>
</dbReference>
<evidence type="ECO:0000256" key="15">
    <source>
        <dbReference type="ARBA" id="ARBA00048238"/>
    </source>
</evidence>
<comment type="function">
    <text evidence="17">Catalyzes the dehydration of the S-form of NAD(P)HX at the expense of ADP, which is converted to AMP. Together with NAD(P)HX epimerase, which catalyzes the epimerization of the S- and R-forms, the enzyme allows the repair of both epimers of NAD(P)HX, a damaged form of NAD(P)H that is a result of enzymatic or heat-dependent hydration.</text>
</comment>
<keyword evidence="23" id="KW-1185">Reference proteome</keyword>
<proteinExistence type="inferred from homology"/>
<comment type="function">
    <text evidence="14 19">Bifunctional enzyme that catalyzes the epimerization of the S- and R-forms of NAD(P)HX and the dehydration of the S-form of NAD(P)HX at the expense of ADP, which is converted to AMP. This allows the repair of both epimers of NAD(P)HX, a damaged form of NAD(P)H that is a result of enzymatic or heat-dependent hydration.</text>
</comment>
<dbReference type="PROSITE" id="PS01050">
    <property type="entry name" value="YJEF_C_2"/>
    <property type="match status" value="1"/>
</dbReference>
<comment type="similarity">
    <text evidence="4 19">In the C-terminal section; belongs to the NnrD/CARKD family.</text>
</comment>
<dbReference type="AlphaFoldDB" id="A0A4R6T4Z6"/>
<evidence type="ECO:0000256" key="1">
    <source>
        <dbReference type="ARBA" id="ARBA00000013"/>
    </source>
</evidence>
<dbReference type="PROSITE" id="PS51383">
    <property type="entry name" value="YJEF_C_3"/>
    <property type="match status" value="1"/>
</dbReference>
<feature type="binding site" evidence="18">
    <location>
        <position position="159"/>
    </location>
    <ligand>
        <name>K(+)</name>
        <dbReference type="ChEBI" id="CHEBI:29103"/>
    </ligand>
</feature>
<comment type="catalytic activity">
    <reaction evidence="2 18 19">
        <text>(6R)-NADPHX = (6S)-NADPHX</text>
        <dbReference type="Rhea" id="RHEA:32227"/>
        <dbReference type="ChEBI" id="CHEBI:64076"/>
        <dbReference type="ChEBI" id="CHEBI:64077"/>
        <dbReference type="EC" id="5.1.99.6"/>
    </reaction>
</comment>
<evidence type="ECO:0000256" key="5">
    <source>
        <dbReference type="ARBA" id="ARBA00022723"/>
    </source>
</evidence>
<comment type="similarity">
    <text evidence="17">Belongs to the NnrD/CARKD family.</text>
</comment>
<dbReference type="PANTHER" id="PTHR12592:SF0">
    <property type="entry name" value="ATP-DEPENDENT (S)-NAD(P)H-HYDRATE DEHYDRATASE"/>
    <property type="match status" value="1"/>
</dbReference>
<evidence type="ECO:0000256" key="11">
    <source>
        <dbReference type="ARBA" id="ARBA00023235"/>
    </source>
</evidence>
<dbReference type="Pfam" id="PF03853">
    <property type="entry name" value="YjeF_N"/>
    <property type="match status" value="1"/>
</dbReference>
<dbReference type="InterPro" id="IPR000631">
    <property type="entry name" value="CARKD"/>
</dbReference>
<dbReference type="SUPFAM" id="SSF53613">
    <property type="entry name" value="Ribokinase-like"/>
    <property type="match status" value="1"/>
</dbReference>
<dbReference type="PIRSF" id="PIRSF017184">
    <property type="entry name" value="Nnr"/>
    <property type="match status" value="1"/>
</dbReference>
<feature type="binding site" evidence="17">
    <location>
        <begin position="397"/>
        <end position="401"/>
    </location>
    <ligand>
        <name>AMP</name>
        <dbReference type="ChEBI" id="CHEBI:456215"/>
    </ligand>
</feature>
<dbReference type="GO" id="GO:0046496">
    <property type="term" value="P:nicotinamide nucleotide metabolic process"/>
    <property type="evidence" value="ECO:0007669"/>
    <property type="project" value="UniProtKB-UniRule"/>
</dbReference>
<evidence type="ECO:0000256" key="2">
    <source>
        <dbReference type="ARBA" id="ARBA00000909"/>
    </source>
</evidence>
<dbReference type="HAMAP" id="MF_01966">
    <property type="entry name" value="NADHX_epimerase"/>
    <property type="match status" value="1"/>
</dbReference>
<evidence type="ECO:0000256" key="13">
    <source>
        <dbReference type="ARBA" id="ARBA00023268"/>
    </source>
</evidence>
<comment type="caution">
    <text evidence="18">Lacks conserved residue(s) required for the propagation of feature annotation.</text>
</comment>
<evidence type="ECO:0000256" key="7">
    <source>
        <dbReference type="ARBA" id="ARBA00022840"/>
    </source>
</evidence>
<dbReference type="GO" id="GO:0046872">
    <property type="term" value="F:metal ion binding"/>
    <property type="evidence" value="ECO:0007669"/>
    <property type="project" value="UniProtKB-UniRule"/>
</dbReference>
<evidence type="ECO:0000256" key="3">
    <source>
        <dbReference type="ARBA" id="ARBA00006001"/>
    </source>
</evidence>
<keyword evidence="10 17" id="KW-0520">NAD</keyword>
<dbReference type="Gene3D" id="3.40.50.10260">
    <property type="entry name" value="YjeF N-terminal domain"/>
    <property type="match status" value="1"/>
</dbReference>
<keyword evidence="11 18" id="KW-0413">Isomerase</keyword>
<dbReference type="Gene3D" id="3.40.1190.20">
    <property type="match status" value="1"/>
</dbReference>
<feature type="binding site" evidence="18">
    <location>
        <position position="60"/>
    </location>
    <ligand>
        <name>K(+)</name>
        <dbReference type="ChEBI" id="CHEBI:29103"/>
    </ligand>
</feature>
<comment type="catalytic activity">
    <reaction evidence="16 17 19">
        <text>(6S)-NADPHX + ADP = AMP + phosphate + NADPH + H(+)</text>
        <dbReference type="Rhea" id="RHEA:32235"/>
        <dbReference type="ChEBI" id="CHEBI:15378"/>
        <dbReference type="ChEBI" id="CHEBI:43474"/>
        <dbReference type="ChEBI" id="CHEBI:57783"/>
        <dbReference type="ChEBI" id="CHEBI:64076"/>
        <dbReference type="ChEBI" id="CHEBI:456215"/>
        <dbReference type="ChEBI" id="CHEBI:456216"/>
        <dbReference type="EC" id="4.2.1.136"/>
    </reaction>
</comment>
<dbReference type="GO" id="GO:0110051">
    <property type="term" value="P:metabolite repair"/>
    <property type="evidence" value="ECO:0007669"/>
    <property type="project" value="TreeGrafter"/>
</dbReference>
<keyword evidence="13" id="KW-0511">Multifunctional enzyme</keyword>
<dbReference type="Proteomes" id="UP000294535">
    <property type="component" value="Unassembled WGS sequence"/>
</dbReference>
<keyword evidence="7 17" id="KW-0067">ATP-binding</keyword>
<evidence type="ECO:0000313" key="22">
    <source>
        <dbReference type="EMBL" id="TDQ15034.1"/>
    </source>
</evidence>
<keyword evidence="8 17" id="KW-0521">NADP</keyword>
<evidence type="ECO:0000256" key="18">
    <source>
        <dbReference type="HAMAP-Rule" id="MF_01966"/>
    </source>
</evidence>